<dbReference type="EMBL" id="FZMP01000015">
    <property type="protein sequence ID" value="SNQ59275.1"/>
    <property type="molecule type" value="Genomic_DNA"/>
</dbReference>
<accession>A0A284VJ04</accession>
<reference evidence="6" key="1">
    <citation type="submission" date="2017-06" db="EMBL/GenBank/DDBJ databases">
        <authorList>
            <person name="Cremers G."/>
        </authorList>
    </citation>
    <scope>NUCLEOTIDE SEQUENCE [LARGE SCALE GENOMIC DNA]</scope>
</reference>
<evidence type="ECO:0000313" key="6">
    <source>
        <dbReference type="Proteomes" id="UP000218615"/>
    </source>
</evidence>
<proteinExistence type="predicted"/>
<dbReference type="AlphaFoldDB" id="A0A284VJ04"/>
<keyword evidence="6" id="KW-1185">Reference proteome</keyword>
<keyword evidence="1 3" id="KW-0547">Nucleotide-binding</keyword>
<evidence type="ECO:0000256" key="1">
    <source>
        <dbReference type="ARBA" id="ARBA00022741"/>
    </source>
</evidence>
<dbReference type="InterPro" id="IPR005144">
    <property type="entry name" value="ATP-cone_dom"/>
</dbReference>
<keyword evidence="2 3" id="KW-0067">ATP-binding</keyword>
<name>A0A284VJ04_9EURY</name>
<dbReference type="PROSITE" id="PS51161">
    <property type="entry name" value="ATP_CONE"/>
    <property type="match status" value="1"/>
</dbReference>
<gene>
    <name evidence="5" type="ORF">MNV_1110019</name>
</gene>
<protein>
    <recommendedName>
        <fullName evidence="4">ATP-cone domain-containing protein</fullName>
    </recommendedName>
</protein>
<dbReference type="GO" id="GO:0005524">
    <property type="term" value="F:ATP binding"/>
    <property type="evidence" value="ECO:0007669"/>
    <property type="project" value="UniProtKB-UniRule"/>
</dbReference>
<feature type="domain" description="ATP-cone" evidence="4">
    <location>
        <begin position="60"/>
        <end position="158"/>
    </location>
</feature>
<dbReference type="Proteomes" id="UP000218615">
    <property type="component" value="Unassembled WGS sequence"/>
</dbReference>
<evidence type="ECO:0000259" key="4">
    <source>
        <dbReference type="PROSITE" id="PS51161"/>
    </source>
</evidence>
<organism evidence="5 6">
    <name type="scientific">Candidatus Methanoperedens nitratireducens</name>
    <dbReference type="NCBI Taxonomy" id="1392998"/>
    <lineage>
        <taxon>Archaea</taxon>
        <taxon>Methanobacteriati</taxon>
        <taxon>Methanobacteriota</taxon>
        <taxon>Stenosarchaea group</taxon>
        <taxon>Methanomicrobia</taxon>
        <taxon>Methanosarcinales</taxon>
        <taxon>ANME-2 cluster</taxon>
        <taxon>Candidatus Methanoperedentaceae</taxon>
        <taxon>Candidatus Methanoperedens</taxon>
    </lineage>
</organism>
<sequence>MGKYIEVQISKLTEEHKKELVGAFLKTQAASAGEQKVVQATREVQTIQKTLGGYSVSVIPKVRTTDGHLMDWDRNAIINQLLKETRLSEQFHGKPAITEEEAREIAKETEKRIKDMGVKFLSGPLVRELVNIILLDAGIRSGGTSQQGWERLFMMLTR</sequence>
<evidence type="ECO:0000313" key="5">
    <source>
        <dbReference type="EMBL" id="SNQ59275.1"/>
    </source>
</evidence>
<evidence type="ECO:0000256" key="3">
    <source>
        <dbReference type="PROSITE-ProRule" id="PRU00492"/>
    </source>
</evidence>
<evidence type="ECO:0000256" key="2">
    <source>
        <dbReference type="ARBA" id="ARBA00022840"/>
    </source>
</evidence>